<protein>
    <submittedName>
        <fullName evidence="5">Rossmann fold nucleotide-binding protein</fullName>
    </submittedName>
</protein>
<dbReference type="InterPro" id="IPR057666">
    <property type="entry name" value="DrpA_SLOG"/>
</dbReference>
<proteinExistence type="inferred from homology"/>
<dbReference type="PANTHER" id="PTHR43022">
    <property type="entry name" value="PROTEIN SMF"/>
    <property type="match status" value="1"/>
</dbReference>
<comment type="caution">
    <text evidence="5">The sequence shown here is derived from an EMBL/GenBank/DDBJ whole genome shotgun (WGS) entry which is preliminary data.</text>
</comment>
<evidence type="ECO:0000259" key="4">
    <source>
        <dbReference type="Pfam" id="PF25317"/>
    </source>
</evidence>
<dbReference type="AlphaFoldDB" id="A0AA91EFZ3"/>
<dbReference type="GO" id="GO:0009294">
    <property type="term" value="P:DNA-mediated transformation"/>
    <property type="evidence" value="ECO:0007669"/>
    <property type="project" value="InterPro"/>
</dbReference>
<dbReference type="Gene3D" id="1.10.10.10">
    <property type="entry name" value="Winged helix-like DNA-binding domain superfamily/Winged helix DNA-binding domain"/>
    <property type="match status" value="1"/>
</dbReference>
<dbReference type="Pfam" id="PF25317">
    <property type="entry name" value="SAM_SMF"/>
    <property type="match status" value="1"/>
</dbReference>
<organism evidence="5 6">
    <name type="scientific">Obesumbacterium proteus ATCC 12841</name>
    <dbReference type="NCBI Taxonomy" id="1354268"/>
    <lineage>
        <taxon>Bacteria</taxon>
        <taxon>Pseudomonadati</taxon>
        <taxon>Pseudomonadota</taxon>
        <taxon>Gammaproteobacteria</taxon>
        <taxon>Enterobacterales</taxon>
        <taxon>Hafniaceae</taxon>
        <taxon>Obesumbacterium</taxon>
    </lineage>
</organism>
<dbReference type="SUPFAM" id="SSF102405">
    <property type="entry name" value="MCP/YpsA-like"/>
    <property type="match status" value="1"/>
</dbReference>
<dbReference type="Pfam" id="PF17782">
    <property type="entry name" value="WHD_DprA"/>
    <property type="match status" value="1"/>
</dbReference>
<feature type="domain" description="Smf/DprA SAM" evidence="4">
    <location>
        <begin position="9"/>
        <end position="64"/>
    </location>
</feature>
<dbReference type="EMBL" id="LXEX01000017">
    <property type="protein sequence ID" value="OAT60105.1"/>
    <property type="molecule type" value="Genomic_DNA"/>
</dbReference>
<dbReference type="InterPro" id="IPR036388">
    <property type="entry name" value="WH-like_DNA-bd_sf"/>
</dbReference>
<dbReference type="Pfam" id="PF02481">
    <property type="entry name" value="DNA_processg_A"/>
    <property type="match status" value="1"/>
</dbReference>
<evidence type="ECO:0000313" key="6">
    <source>
        <dbReference type="Proteomes" id="UP000078431"/>
    </source>
</evidence>
<dbReference type="Proteomes" id="UP000078431">
    <property type="component" value="Unassembled WGS sequence"/>
</dbReference>
<dbReference type="NCBIfam" id="TIGR00732">
    <property type="entry name" value="dprA"/>
    <property type="match status" value="1"/>
</dbReference>
<comment type="similarity">
    <text evidence="1">Belongs to the DprA/Smf family.</text>
</comment>
<reference evidence="5 6" key="1">
    <citation type="submission" date="2016-04" db="EMBL/GenBank/DDBJ databases">
        <title>ATOL: Assembling a taxonomically balanced genome-scale reconstruction of the evolutionary history of the Enterobacteriaceae.</title>
        <authorList>
            <person name="Plunkett G.III."/>
            <person name="Neeno-Eckwall E.C."/>
            <person name="Glasner J.D."/>
            <person name="Perna N.T."/>
        </authorList>
    </citation>
    <scope>NUCLEOTIDE SEQUENCE [LARGE SCALE GENOMIC DNA]</scope>
    <source>
        <strain evidence="5 6">ATCC 12841</strain>
    </source>
</reference>
<evidence type="ECO:0000259" key="3">
    <source>
        <dbReference type="Pfam" id="PF17782"/>
    </source>
</evidence>
<dbReference type="PANTHER" id="PTHR43022:SF1">
    <property type="entry name" value="PROTEIN SMF"/>
    <property type="match status" value="1"/>
</dbReference>
<evidence type="ECO:0000259" key="2">
    <source>
        <dbReference type="Pfam" id="PF02481"/>
    </source>
</evidence>
<evidence type="ECO:0000256" key="1">
    <source>
        <dbReference type="ARBA" id="ARBA00006525"/>
    </source>
</evidence>
<name>A0AA91EFZ3_9GAMM</name>
<sequence length="377" mass="40871">MQAAQGANMDVQEIWLRISRLQKVSLPQCLVIVQHCSESKPNVLLLRKLGLTQTQAQKFLAAEHIESDLRWLGQQENALIACDDPRYPEKLKNIANPPPVLFVKGNTECLSQTQIAIVGSRRYSDYGETCATYFSSELSAAGLVITSGLALGIDGIAHRACLETQGTTIAVLGCGIAQIYPACHEHLASRIVANHGAIVSEFPPSTKARAEYFPRRNRIISGLSEGVLIVEAAEKSGTLITARCALEQGKDVFAVPGSIDSLQSAGSNWLIQQGAYLVAHPKDIIEQIGGLRWLPSPSPEIIYPEQDVAELPFAEVLANVEYEVTSVDVVAERVGQPVPEIAVALLDLELAGWIKAVSGGYVRLKRASHVRRINVPV</sequence>
<dbReference type="NCBIfam" id="NF008007">
    <property type="entry name" value="PRK10736.1"/>
    <property type="match status" value="1"/>
</dbReference>
<dbReference type="InterPro" id="IPR041614">
    <property type="entry name" value="DprA_WH"/>
</dbReference>
<dbReference type="InterPro" id="IPR003488">
    <property type="entry name" value="DprA"/>
</dbReference>
<dbReference type="InterPro" id="IPR057338">
    <property type="entry name" value="DprA_SAM"/>
</dbReference>
<feature type="domain" description="Smf/DprA SLOG" evidence="2">
    <location>
        <begin position="79"/>
        <end position="288"/>
    </location>
</feature>
<dbReference type="Gene3D" id="3.40.50.450">
    <property type="match status" value="1"/>
</dbReference>
<keyword evidence="6" id="KW-1185">Reference proteome</keyword>
<feature type="domain" description="DprA winged helix" evidence="3">
    <location>
        <begin position="314"/>
        <end position="360"/>
    </location>
</feature>
<gene>
    <name evidence="5" type="ORF">M993_01109</name>
</gene>
<evidence type="ECO:0000313" key="5">
    <source>
        <dbReference type="EMBL" id="OAT60105.1"/>
    </source>
</evidence>
<accession>A0AA91EFZ3</accession>